<proteinExistence type="inferred from homology"/>
<dbReference type="PIRSF" id="PIRSF006421">
    <property type="entry name" value="UCP006421"/>
    <property type="match status" value="1"/>
</dbReference>
<dbReference type="EMBL" id="CP006577">
    <property type="protein sequence ID" value="AIG97529.1"/>
    <property type="molecule type" value="Genomic_DNA"/>
</dbReference>
<dbReference type="NCBIfam" id="NF003324">
    <property type="entry name" value="PRK04334.1-4"/>
    <property type="match status" value="1"/>
</dbReference>
<evidence type="ECO:0000313" key="3">
    <source>
        <dbReference type="Proteomes" id="UP000028501"/>
    </source>
</evidence>
<dbReference type="RefSeq" id="WP_048095232.1">
    <property type="nucleotide sequence ID" value="NZ_CP006577.1"/>
</dbReference>
<sequence>MRRFKFQYKETIVTILTENEELYKTAVKAILEARSEIEDYILHNPDFFTSYEPIECSGGEIINRMCNAAKIAGVGPMAAVAGTIAAYAVEKMIDAGAKLALVDNGGDIVIHSDRELLVGIYPSKLAFKVPPVDYLAICTSSGKIGHSVSFGKADAATVVARDASIADALATALGNLIGDFGKKELEKTVSEFYGKYSDFVEGILVVKDELVALAGNLPSLTFAESKEDLITKG</sequence>
<gene>
    <name evidence="2" type="ORF">AFULGI_00007290</name>
</gene>
<dbReference type="Proteomes" id="UP000028501">
    <property type="component" value="Chromosome"/>
</dbReference>
<dbReference type="SUPFAM" id="SSF143631">
    <property type="entry name" value="ApbE-like"/>
    <property type="match status" value="1"/>
</dbReference>
<reference evidence="2 3" key="1">
    <citation type="submission" date="2013-07" db="EMBL/GenBank/DDBJ databases">
        <title>Genome of Archaeoglobus fulgidus.</title>
        <authorList>
            <person name="Fiebig A."/>
            <person name="Birkeland N.-K."/>
        </authorList>
    </citation>
    <scope>NUCLEOTIDE SEQUENCE [LARGE SCALE GENOMIC DNA]</scope>
    <source>
        <strain evidence="2 3">DSM 8774</strain>
    </source>
</reference>
<dbReference type="InterPro" id="IPR007183">
    <property type="entry name" value="UPF0280"/>
</dbReference>
<dbReference type="AlphaFoldDB" id="A0A075WEM0"/>
<dbReference type="Gene3D" id="3.10.520.10">
    <property type="entry name" value="ApbE-like domains"/>
    <property type="match status" value="1"/>
</dbReference>
<dbReference type="InterPro" id="IPR037456">
    <property type="entry name" value="MA1715-like"/>
</dbReference>
<accession>A0A075WEM0</accession>
<dbReference type="GeneID" id="24794249"/>
<protein>
    <recommendedName>
        <fullName evidence="1">UPF0280 protein AFULGI_00007290</fullName>
    </recommendedName>
</protein>
<evidence type="ECO:0000256" key="1">
    <source>
        <dbReference type="HAMAP-Rule" id="MF_01079"/>
    </source>
</evidence>
<dbReference type="HAMAP" id="MF_01079">
    <property type="entry name" value="UPF0280"/>
    <property type="match status" value="1"/>
</dbReference>
<dbReference type="KEGG" id="afg:AFULGI_00007290"/>
<comment type="similarity">
    <text evidence="1">Belongs to the UPF0280 family.</text>
</comment>
<evidence type="ECO:0000313" key="2">
    <source>
        <dbReference type="EMBL" id="AIG97529.1"/>
    </source>
</evidence>
<organism evidence="2 3">
    <name type="scientific">Archaeoglobus fulgidus DSM 8774</name>
    <dbReference type="NCBI Taxonomy" id="1344584"/>
    <lineage>
        <taxon>Archaea</taxon>
        <taxon>Methanobacteriati</taxon>
        <taxon>Methanobacteriota</taxon>
        <taxon>Archaeoglobi</taxon>
        <taxon>Archaeoglobales</taxon>
        <taxon>Archaeoglobaceae</taxon>
        <taxon>Archaeoglobus</taxon>
    </lineage>
</organism>
<dbReference type="InterPro" id="IPR003374">
    <property type="entry name" value="ApbE-like_sf"/>
</dbReference>
<name>A0A075WEM0_ARCFL</name>
<dbReference type="HOGENOM" id="CLU_074757_0_0_2"/>